<name>A0A4S2N3D0_9PEZI</name>
<evidence type="ECO:0000313" key="2">
    <source>
        <dbReference type="EMBL" id="TGZ83621.1"/>
    </source>
</evidence>
<organism evidence="2 3">
    <name type="scientific">Ascodesmis nigricans</name>
    <dbReference type="NCBI Taxonomy" id="341454"/>
    <lineage>
        <taxon>Eukaryota</taxon>
        <taxon>Fungi</taxon>
        <taxon>Dikarya</taxon>
        <taxon>Ascomycota</taxon>
        <taxon>Pezizomycotina</taxon>
        <taxon>Pezizomycetes</taxon>
        <taxon>Pezizales</taxon>
        <taxon>Ascodesmidaceae</taxon>
        <taxon>Ascodesmis</taxon>
    </lineage>
</organism>
<dbReference type="InParanoid" id="A0A4S2N3D0"/>
<dbReference type="AlphaFoldDB" id="A0A4S2N3D0"/>
<gene>
    <name evidence="2" type="ORF">EX30DRAFT_361667</name>
</gene>
<dbReference type="Proteomes" id="UP000298138">
    <property type="component" value="Unassembled WGS sequence"/>
</dbReference>
<keyword evidence="3" id="KW-1185">Reference proteome</keyword>
<dbReference type="EMBL" id="ML220113">
    <property type="protein sequence ID" value="TGZ83621.1"/>
    <property type="molecule type" value="Genomic_DNA"/>
</dbReference>
<feature type="region of interest" description="Disordered" evidence="1">
    <location>
        <begin position="473"/>
        <end position="524"/>
    </location>
</feature>
<proteinExistence type="predicted"/>
<evidence type="ECO:0000313" key="3">
    <source>
        <dbReference type="Proteomes" id="UP000298138"/>
    </source>
</evidence>
<sequence>MAADPICNSWILDVLDTEGFDEHDYFVGVAEFRRILSSEPVSQSLKDLAFSRLNYVLKINLGFANSAWTPNYASAPMTIREWIQYHLPGYGHEDGKFIGMGRFREKLFENCPVEAWKEKLFKVLTDMQHDMRFHQRRRGRLSSPQSNFFKCASAPDSESNTSWDMMSDFASDSDDSQSNYATDPMLDTWLQTMAMMVARRYPASPFVGFDTIQHDMEAMCPSDDWRQVISSRMDHLRRDPDFCRVIHAPPTEHEGEAPLNLYSNDPRLSELDDWILDSAEVALLSWKTNAATWASNRPRAWRTHIYFHLHKTCPHMEWRPLIWRRFNWIRHIHRPARWMLIMMRAHDIYAQITGAQHNLFFAPLDRITVPVEGVPGTEITIISEDPELDGWIVSSAVRVATHEFPFEGWNSIIEKLDKMCLNQEWKKGISDRITFLKMVPEFRRIVGAQKISPPTKTIPNFPTKSIWLQVTSKSLDPPPSMTEPELPDNNEGWTVVPARRQRVSKRGEGSQARPMISKNWRRPD</sequence>
<feature type="region of interest" description="Disordered" evidence="1">
    <location>
        <begin position="152"/>
        <end position="179"/>
    </location>
</feature>
<reference evidence="2 3" key="1">
    <citation type="submission" date="2019-04" db="EMBL/GenBank/DDBJ databases">
        <title>Comparative genomics and transcriptomics to analyze fruiting body development in filamentous ascomycetes.</title>
        <authorList>
            <consortium name="DOE Joint Genome Institute"/>
            <person name="Lutkenhaus R."/>
            <person name="Traeger S."/>
            <person name="Breuer J."/>
            <person name="Kuo A."/>
            <person name="Lipzen A."/>
            <person name="Pangilinan J."/>
            <person name="Dilworth D."/>
            <person name="Sandor L."/>
            <person name="Poggeler S."/>
            <person name="Barry K."/>
            <person name="Grigoriev I.V."/>
            <person name="Nowrousian M."/>
        </authorList>
    </citation>
    <scope>NUCLEOTIDE SEQUENCE [LARGE SCALE GENOMIC DNA]</scope>
    <source>
        <strain evidence="2 3">CBS 389.68</strain>
    </source>
</reference>
<accession>A0A4S2N3D0</accession>
<protein>
    <submittedName>
        <fullName evidence="2">Uncharacterized protein</fullName>
    </submittedName>
</protein>
<evidence type="ECO:0000256" key="1">
    <source>
        <dbReference type="SAM" id="MobiDB-lite"/>
    </source>
</evidence>